<evidence type="ECO:0000313" key="3">
    <source>
        <dbReference type="Proteomes" id="UP000298327"/>
    </source>
</evidence>
<dbReference type="EMBL" id="SEOQ01001175">
    <property type="protein sequence ID" value="TFY53275.1"/>
    <property type="molecule type" value="Genomic_DNA"/>
</dbReference>
<reference evidence="2 3" key="1">
    <citation type="submission" date="2019-02" db="EMBL/GenBank/DDBJ databases">
        <title>Genome sequencing of the rare red list fungi Dentipellis fragilis.</title>
        <authorList>
            <person name="Buettner E."/>
            <person name="Kellner H."/>
        </authorList>
    </citation>
    <scope>NUCLEOTIDE SEQUENCE [LARGE SCALE GENOMIC DNA]</scope>
    <source>
        <strain evidence="2 3">DSM 105465</strain>
    </source>
</reference>
<gene>
    <name evidence="2" type="ORF">EVG20_g10189</name>
</gene>
<comment type="caution">
    <text evidence="2">The sequence shown here is derived from an EMBL/GenBank/DDBJ whole genome shotgun (WGS) entry which is preliminary data.</text>
</comment>
<sequence length="160" mass="17548">MPSSSHTTPPIHDSDGRLTEDFIQNAFHSYLKSSLTQAKAERLLDVDMLSSAEGDLMITGPALCLYFAALRCTTNPPSVPLPRLSKTSPALDLSTDNCPGPFLPFLELWAQTVPDIQSLTPELQHDLARAICSLPPARSGTFTEPHPTPRSRPQGRRDRD</sequence>
<keyword evidence="3" id="KW-1185">Reference proteome</keyword>
<accession>A0A4Y9XT96</accession>
<dbReference type="AlphaFoldDB" id="A0A4Y9XT96"/>
<feature type="region of interest" description="Disordered" evidence="1">
    <location>
        <begin position="136"/>
        <end position="160"/>
    </location>
</feature>
<dbReference type="Proteomes" id="UP000298327">
    <property type="component" value="Unassembled WGS sequence"/>
</dbReference>
<protein>
    <submittedName>
        <fullName evidence="2">Uncharacterized protein</fullName>
    </submittedName>
</protein>
<proteinExistence type="predicted"/>
<name>A0A4Y9XT96_9AGAM</name>
<organism evidence="2 3">
    <name type="scientific">Dentipellis fragilis</name>
    <dbReference type="NCBI Taxonomy" id="205917"/>
    <lineage>
        <taxon>Eukaryota</taxon>
        <taxon>Fungi</taxon>
        <taxon>Dikarya</taxon>
        <taxon>Basidiomycota</taxon>
        <taxon>Agaricomycotina</taxon>
        <taxon>Agaricomycetes</taxon>
        <taxon>Russulales</taxon>
        <taxon>Hericiaceae</taxon>
        <taxon>Dentipellis</taxon>
    </lineage>
</organism>
<evidence type="ECO:0000256" key="1">
    <source>
        <dbReference type="SAM" id="MobiDB-lite"/>
    </source>
</evidence>
<dbReference type="OrthoDB" id="3360715at2759"/>
<evidence type="ECO:0000313" key="2">
    <source>
        <dbReference type="EMBL" id="TFY53275.1"/>
    </source>
</evidence>
<dbReference type="STRING" id="205917.A0A4Y9XT96"/>